<dbReference type="SUPFAM" id="SSF158694">
    <property type="entry name" value="UraD-Like"/>
    <property type="match status" value="1"/>
</dbReference>
<reference evidence="2" key="1">
    <citation type="journal article" date="2019" name="Int. J. Syst. Evol. Microbiol.">
        <title>The Global Catalogue of Microorganisms (GCM) 10K type strain sequencing project: providing services to taxonomists for standard genome sequencing and annotation.</title>
        <authorList>
            <consortium name="The Broad Institute Genomics Platform"/>
            <consortium name="The Broad Institute Genome Sequencing Center for Infectious Disease"/>
            <person name="Wu L."/>
            <person name="Ma J."/>
        </authorList>
    </citation>
    <scope>NUCLEOTIDE SEQUENCE [LARGE SCALE GENOMIC DNA]</scope>
    <source>
        <strain evidence="2">JCM 17804</strain>
    </source>
</reference>
<dbReference type="EMBL" id="BAABGJ010000075">
    <property type="protein sequence ID" value="GAA4351406.1"/>
    <property type="molecule type" value="Genomic_DNA"/>
</dbReference>
<dbReference type="RefSeq" id="WP_345540052.1">
    <property type="nucleotide sequence ID" value="NZ_BAABGJ010000075.1"/>
</dbReference>
<name>A0ABP8I4R7_9BURK</name>
<dbReference type="InterPro" id="IPR036778">
    <property type="entry name" value="OHCU_decarboxylase_sf"/>
</dbReference>
<gene>
    <name evidence="1" type="ORF">GCM10023165_39560</name>
</gene>
<protein>
    <submittedName>
        <fullName evidence="1">Uncharacterized protein</fullName>
    </submittedName>
</protein>
<evidence type="ECO:0000313" key="2">
    <source>
        <dbReference type="Proteomes" id="UP001500975"/>
    </source>
</evidence>
<evidence type="ECO:0000313" key="1">
    <source>
        <dbReference type="EMBL" id="GAA4351406.1"/>
    </source>
</evidence>
<comment type="caution">
    <text evidence="1">The sequence shown here is derived from an EMBL/GenBank/DDBJ whole genome shotgun (WGS) entry which is preliminary data.</text>
</comment>
<proteinExistence type="predicted"/>
<sequence>MEITSPRSSARHYNKAGLLAELASRTAREPGQDVAEALRQIGFISRARLERRLRA</sequence>
<organism evidence="1 2">
    <name type="scientific">Variovorax defluvii</name>
    <dbReference type="NCBI Taxonomy" id="913761"/>
    <lineage>
        <taxon>Bacteria</taxon>
        <taxon>Pseudomonadati</taxon>
        <taxon>Pseudomonadota</taxon>
        <taxon>Betaproteobacteria</taxon>
        <taxon>Burkholderiales</taxon>
        <taxon>Comamonadaceae</taxon>
        <taxon>Variovorax</taxon>
    </lineage>
</organism>
<dbReference type="Proteomes" id="UP001500975">
    <property type="component" value="Unassembled WGS sequence"/>
</dbReference>
<keyword evidence="2" id="KW-1185">Reference proteome</keyword>
<accession>A0ABP8I4R7</accession>